<evidence type="ECO:0000313" key="2">
    <source>
        <dbReference type="EMBL" id="MFA9462507.1"/>
    </source>
</evidence>
<dbReference type="EMBL" id="JBGUAW010000015">
    <property type="protein sequence ID" value="MFA9462507.1"/>
    <property type="molecule type" value="Genomic_DNA"/>
</dbReference>
<dbReference type="InterPro" id="IPR003787">
    <property type="entry name" value="Sulphur_relay_DsrE/F-like"/>
</dbReference>
<evidence type="ECO:0000256" key="1">
    <source>
        <dbReference type="SAM" id="SignalP"/>
    </source>
</evidence>
<name>A0ABV4TYV7_9GAMM</name>
<keyword evidence="1" id="KW-0732">Signal</keyword>
<protein>
    <submittedName>
        <fullName evidence="2">DsrE family protein</fullName>
    </submittedName>
</protein>
<evidence type="ECO:0000313" key="3">
    <source>
        <dbReference type="Proteomes" id="UP001575181"/>
    </source>
</evidence>
<dbReference type="InterPro" id="IPR027396">
    <property type="entry name" value="DsrEFH-like"/>
</dbReference>
<dbReference type="Pfam" id="PF02635">
    <property type="entry name" value="DsrE"/>
    <property type="match status" value="1"/>
</dbReference>
<reference evidence="2 3" key="1">
    <citation type="submission" date="2024-08" db="EMBL/GenBank/DDBJ databases">
        <title>Whole-genome sequencing of halo(alkali)philic microorganisms from hypersaline lakes.</title>
        <authorList>
            <person name="Sorokin D.Y."/>
            <person name="Merkel A.Y."/>
            <person name="Messina E."/>
            <person name="Yakimov M."/>
        </authorList>
    </citation>
    <scope>NUCLEOTIDE SEQUENCE [LARGE SCALE GENOMIC DNA]</scope>
    <source>
        <strain evidence="2 3">Cl-TMA</strain>
    </source>
</reference>
<dbReference type="PANTHER" id="PTHR37691">
    <property type="entry name" value="BLR3518 PROTEIN"/>
    <property type="match status" value="1"/>
</dbReference>
<organism evidence="2 3">
    <name type="scientific">Thiohalorhabdus methylotrophus</name>
    <dbReference type="NCBI Taxonomy" id="3242694"/>
    <lineage>
        <taxon>Bacteria</taxon>
        <taxon>Pseudomonadati</taxon>
        <taxon>Pseudomonadota</taxon>
        <taxon>Gammaproteobacteria</taxon>
        <taxon>Thiohalorhabdales</taxon>
        <taxon>Thiohalorhabdaceae</taxon>
        <taxon>Thiohalorhabdus</taxon>
    </lineage>
</organism>
<dbReference type="RefSeq" id="WP_373657297.1">
    <property type="nucleotide sequence ID" value="NZ_JBGUAW010000015.1"/>
</dbReference>
<proteinExistence type="predicted"/>
<dbReference type="Gene3D" id="3.40.1260.10">
    <property type="entry name" value="DsrEFH-like"/>
    <property type="match status" value="1"/>
</dbReference>
<dbReference type="Proteomes" id="UP001575181">
    <property type="component" value="Unassembled WGS sequence"/>
</dbReference>
<gene>
    <name evidence="2" type="ORF">ACERLL_16995</name>
</gene>
<keyword evidence="3" id="KW-1185">Reference proteome</keyword>
<feature type="chain" id="PRO_5045415353" evidence="1">
    <location>
        <begin position="23"/>
        <end position="162"/>
    </location>
</feature>
<comment type="caution">
    <text evidence="2">The sequence shown here is derived from an EMBL/GenBank/DDBJ whole genome shotgun (WGS) entry which is preliminary data.</text>
</comment>
<feature type="signal peptide" evidence="1">
    <location>
        <begin position="1"/>
        <end position="22"/>
    </location>
</feature>
<sequence length="162" mass="17936">MFRKLFALLLAGALAAPAAAVAESAQAPWGKASAKDIDYSRQEVVFDVAVDSVERLSSVLDRASYISKLNGANPFDTSVVLVLHGNEIPFFAIENFQKHKDLMKRANSLTMNGVIEFRMCEQAASFHGYKPGDIHGFVTLVPMAEAEIIRYQQKGYAYLKYK</sequence>
<dbReference type="SUPFAM" id="SSF75169">
    <property type="entry name" value="DsrEFH-like"/>
    <property type="match status" value="1"/>
</dbReference>
<accession>A0ABV4TYV7</accession>
<dbReference type="PANTHER" id="PTHR37691:SF1">
    <property type="entry name" value="BLR3518 PROTEIN"/>
    <property type="match status" value="1"/>
</dbReference>